<dbReference type="AlphaFoldDB" id="A0A366HWF3"/>
<reference evidence="3 4" key="1">
    <citation type="submission" date="2018-06" db="EMBL/GenBank/DDBJ databases">
        <title>Genomic Encyclopedia of Type Strains, Phase IV (KMG-IV): sequencing the most valuable type-strain genomes for metagenomic binning, comparative biology and taxonomic classification.</title>
        <authorList>
            <person name="Goeker M."/>
        </authorList>
    </citation>
    <scope>NUCLEOTIDE SEQUENCE [LARGE SCALE GENOMIC DNA]</scope>
    <source>
        <strain evidence="3 4">DSM 25532</strain>
    </source>
</reference>
<protein>
    <submittedName>
        <fullName evidence="3">Pilus retraction ATPase PilT</fullName>
    </submittedName>
</protein>
<dbReference type="CDD" id="cd01131">
    <property type="entry name" value="PilT"/>
    <property type="match status" value="1"/>
</dbReference>
<comment type="caution">
    <text evidence="3">The sequence shown here is derived from an EMBL/GenBank/DDBJ whole genome shotgun (WGS) entry which is preliminary data.</text>
</comment>
<gene>
    <name evidence="3" type="ORF">DES53_1011041</name>
</gene>
<name>A0A366HWF3_9BACT</name>
<dbReference type="OrthoDB" id="9805147at2"/>
<dbReference type="InterPro" id="IPR050921">
    <property type="entry name" value="T4SS_GSP_E_ATPase"/>
</dbReference>
<dbReference type="SUPFAM" id="SSF52540">
    <property type="entry name" value="P-loop containing nucleoside triphosphate hydrolases"/>
    <property type="match status" value="1"/>
</dbReference>
<dbReference type="Gene3D" id="3.30.450.90">
    <property type="match status" value="1"/>
</dbReference>
<dbReference type="GO" id="GO:0016887">
    <property type="term" value="F:ATP hydrolysis activity"/>
    <property type="evidence" value="ECO:0007669"/>
    <property type="project" value="InterPro"/>
</dbReference>
<dbReference type="PROSITE" id="PS00662">
    <property type="entry name" value="T2SP_E"/>
    <property type="match status" value="1"/>
</dbReference>
<dbReference type="GO" id="GO:0005524">
    <property type="term" value="F:ATP binding"/>
    <property type="evidence" value="ECO:0007669"/>
    <property type="project" value="InterPro"/>
</dbReference>
<dbReference type="InterPro" id="IPR001482">
    <property type="entry name" value="T2SS/T4SS_dom"/>
</dbReference>
<dbReference type="InterPro" id="IPR006321">
    <property type="entry name" value="PilT/PilU"/>
</dbReference>
<dbReference type="Proteomes" id="UP000253426">
    <property type="component" value="Unassembled WGS sequence"/>
</dbReference>
<dbReference type="EMBL" id="QNRR01000001">
    <property type="protein sequence ID" value="RBP48240.1"/>
    <property type="molecule type" value="Genomic_DNA"/>
</dbReference>
<dbReference type="Gene3D" id="3.40.50.300">
    <property type="entry name" value="P-loop containing nucleotide triphosphate hydrolases"/>
    <property type="match status" value="1"/>
</dbReference>
<feature type="domain" description="Bacterial type II secretion system protein E" evidence="2">
    <location>
        <begin position="223"/>
        <end position="237"/>
    </location>
</feature>
<organism evidence="3 4">
    <name type="scientific">Roseimicrobium gellanilyticum</name>
    <dbReference type="NCBI Taxonomy" id="748857"/>
    <lineage>
        <taxon>Bacteria</taxon>
        <taxon>Pseudomonadati</taxon>
        <taxon>Verrucomicrobiota</taxon>
        <taxon>Verrucomicrobiia</taxon>
        <taxon>Verrucomicrobiales</taxon>
        <taxon>Verrucomicrobiaceae</taxon>
        <taxon>Roseimicrobium</taxon>
    </lineage>
</organism>
<dbReference type="Pfam" id="PF00437">
    <property type="entry name" value="T2SSE"/>
    <property type="match status" value="1"/>
</dbReference>
<comment type="similarity">
    <text evidence="1">Belongs to the GSP E family.</text>
</comment>
<dbReference type="RefSeq" id="WP_113957108.1">
    <property type="nucleotide sequence ID" value="NZ_QNRR01000001.1"/>
</dbReference>
<sequence length="381" mass="42061">MSQTQTEEEAVAVAVAVEEDNSAPAVTALNSVDQYLQLAQEYGCSDLHLATGAPPMWRRYGVLQPIWNDAALLTPEDTRRLAYNFLPDVHVKTLEKRGDVDFAYSPTFGRFRCSVVVQRLGIDMVFRVIDSRIRTIDELSLPETARTLTRYHNGLVLVTGATGSGKSTTLAALVDEVNQEREDHIITLEDPIEYVFTPKGCHVNQREVGSHTASFAAALRGALREDPDVIMVGEMRDLETISLAITAAETGHLVLGTLHTGNAPRTLDRVLDVFPSDQRDQIRIMVSESLRGIISQQLIPRQDGHGRIMALEILVNTPAVANCIREGKTFMLPGIMQTGKSVGMITMDDSLKSLYAEGYISREETLSRSEDKGSMLKFLES</sequence>
<dbReference type="PANTHER" id="PTHR30486">
    <property type="entry name" value="TWITCHING MOTILITY PROTEIN PILT"/>
    <property type="match status" value="1"/>
</dbReference>
<dbReference type="InterPro" id="IPR027417">
    <property type="entry name" value="P-loop_NTPase"/>
</dbReference>
<evidence type="ECO:0000259" key="2">
    <source>
        <dbReference type="PROSITE" id="PS00662"/>
    </source>
</evidence>
<keyword evidence="4" id="KW-1185">Reference proteome</keyword>
<proteinExistence type="inferred from homology"/>
<evidence type="ECO:0000256" key="1">
    <source>
        <dbReference type="ARBA" id="ARBA00006611"/>
    </source>
</evidence>
<evidence type="ECO:0000313" key="3">
    <source>
        <dbReference type="EMBL" id="RBP48240.1"/>
    </source>
</evidence>
<accession>A0A366HWF3</accession>
<evidence type="ECO:0000313" key="4">
    <source>
        <dbReference type="Proteomes" id="UP000253426"/>
    </source>
</evidence>
<dbReference type="NCBIfam" id="TIGR01420">
    <property type="entry name" value="pilT_fam"/>
    <property type="match status" value="1"/>
</dbReference>